<feature type="domain" description="SusD-like N-terminal" evidence="7">
    <location>
        <begin position="26"/>
        <end position="234"/>
    </location>
</feature>
<evidence type="ECO:0000259" key="7">
    <source>
        <dbReference type="Pfam" id="PF14322"/>
    </source>
</evidence>
<dbReference type="Proteomes" id="UP000308196">
    <property type="component" value="Chromosome"/>
</dbReference>
<name>A0A4U9UXK2_9SPHI</name>
<dbReference type="GeneID" id="78462137"/>
<evidence type="ECO:0000256" key="1">
    <source>
        <dbReference type="ARBA" id="ARBA00004442"/>
    </source>
</evidence>
<dbReference type="Pfam" id="PF14322">
    <property type="entry name" value="SusD-like_3"/>
    <property type="match status" value="1"/>
</dbReference>
<comment type="subcellular location">
    <subcellularLocation>
        <location evidence="1">Cell outer membrane</location>
    </subcellularLocation>
</comment>
<dbReference type="InterPro" id="IPR012944">
    <property type="entry name" value="SusD_RagB_dom"/>
</dbReference>
<dbReference type="KEGG" id="stha:NCTC11429_01368"/>
<evidence type="ECO:0000313" key="8">
    <source>
        <dbReference type="EMBL" id="VTR34661.1"/>
    </source>
</evidence>
<evidence type="ECO:0000259" key="6">
    <source>
        <dbReference type="Pfam" id="PF07980"/>
    </source>
</evidence>
<evidence type="ECO:0000256" key="5">
    <source>
        <dbReference type="ARBA" id="ARBA00023237"/>
    </source>
</evidence>
<dbReference type="GO" id="GO:0009279">
    <property type="term" value="C:cell outer membrane"/>
    <property type="evidence" value="ECO:0007669"/>
    <property type="project" value="UniProtKB-SubCell"/>
</dbReference>
<dbReference type="EMBL" id="LR590484">
    <property type="protein sequence ID" value="VTR34661.1"/>
    <property type="molecule type" value="Genomic_DNA"/>
</dbReference>
<evidence type="ECO:0000256" key="3">
    <source>
        <dbReference type="ARBA" id="ARBA00022729"/>
    </source>
</evidence>
<comment type="similarity">
    <text evidence="2">Belongs to the SusD family.</text>
</comment>
<accession>A0A4U9UXK2</accession>
<dbReference type="STRING" id="1123265.GCA_000686625_01806"/>
<dbReference type="InterPro" id="IPR011990">
    <property type="entry name" value="TPR-like_helical_dom_sf"/>
</dbReference>
<keyword evidence="3" id="KW-0732">Signal</keyword>
<dbReference type="PROSITE" id="PS51257">
    <property type="entry name" value="PROKAR_LIPOPROTEIN"/>
    <property type="match status" value="1"/>
</dbReference>
<gene>
    <name evidence="8" type="ORF">NCTC11429_01368</name>
</gene>
<keyword evidence="4" id="KW-0472">Membrane</keyword>
<keyword evidence="5" id="KW-0998">Cell outer membrane</keyword>
<dbReference type="SUPFAM" id="SSF48452">
    <property type="entry name" value="TPR-like"/>
    <property type="match status" value="1"/>
</dbReference>
<dbReference type="Pfam" id="PF07980">
    <property type="entry name" value="SusD_RagB"/>
    <property type="match status" value="1"/>
</dbReference>
<dbReference type="RefSeq" id="WP_028069298.1">
    <property type="nucleotide sequence ID" value="NZ_LR590484.1"/>
</dbReference>
<protein>
    <submittedName>
        <fullName evidence="8">SusD family</fullName>
    </submittedName>
</protein>
<dbReference type="InterPro" id="IPR033985">
    <property type="entry name" value="SusD-like_N"/>
</dbReference>
<evidence type="ECO:0000256" key="4">
    <source>
        <dbReference type="ARBA" id="ARBA00023136"/>
    </source>
</evidence>
<reference evidence="8 9" key="1">
    <citation type="submission" date="2019-05" db="EMBL/GenBank/DDBJ databases">
        <authorList>
            <consortium name="Pathogen Informatics"/>
        </authorList>
    </citation>
    <scope>NUCLEOTIDE SEQUENCE [LARGE SCALE GENOMIC DNA]</scope>
    <source>
        <strain evidence="8 9">NCTC11429</strain>
    </source>
</reference>
<evidence type="ECO:0000256" key="2">
    <source>
        <dbReference type="ARBA" id="ARBA00006275"/>
    </source>
</evidence>
<organism evidence="8 9">
    <name type="scientific">Sphingobacterium thalpophilum</name>
    <dbReference type="NCBI Taxonomy" id="259"/>
    <lineage>
        <taxon>Bacteria</taxon>
        <taxon>Pseudomonadati</taxon>
        <taxon>Bacteroidota</taxon>
        <taxon>Sphingobacteriia</taxon>
        <taxon>Sphingobacteriales</taxon>
        <taxon>Sphingobacteriaceae</taxon>
        <taxon>Sphingobacterium</taxon>
    </lineage>
</organism>
<sequence>MKIKINILTIGMAVSAVLTIVGCSKFLDVVPSEFHKEENVFEDIKQAEKEVTRLYDNLPIYFDANGGSNNILSPSSDETYHNWDQSNARLYEQGAWNPVTNPLGNWEETYQNVRIAYHFLENIDQVPVLNDAQRERYLTVVIPRYKCEVKFLLAFYYFELFKRYGAVPLIDRHYSVLDMDEVLRKDRRPVDEVVNFIVKLCDEAASGLPLSYEDDLSEYGRATKGAALALKAKTLLYAASPLFNGGELDGKGITVNGQDVKTTLLAVKNSDGTALFPQQYDKEKWKKAADAAKEVIDLGMYSLHSIQQELFYIRNRTEVIWHKQIGSRTAGSWDAKLMPNGTDYGSQGSLSVTNAFVDSYEMKNGLPIDDPRSGYVRDAWTDTTMNVFRNQKWQKVDVRIRSLYHNRDPRMYTDIYFNGQPLLHRNVITEYVTNLGNNNDGWGGKTGQNTRTGYYVQKTVAPTQDPKNKAISNMRNGIYIRLAEVYLWYAEAMNEYLDAPSQDVYVAINQVRKRVGMPELPISSRAEDLTKAGMRTRIRNERKIELFTEGHRFFDIRRWLIAHTDECTELIGLNINASGESFYKPTAFKNGKRVFTINHYLMPLPTAEVMKAPGVLIQNYGW</sequence>
<evidence type="ECO:0000313" key="9">
    <source>
        <dbReference type="Proteomes" id="UP000308196"/>
    </source>
</evidence>
<feature type="domain" description="RagB/SusD" evidence="6">
    <location>
        <begin position="317"/>
        <end position="622"/>
    </location>
</feature>
<dbReference type="AlphaFoldDB" id="A0A4U9UXK2"/>
<proteinExistence type="inferred from homology"/>
<dbReference type="Gene3D" id="1.25.40.390">
    <property type="match status" value="1"/>
</dbReference>